<name>A0AAD9WRJ4_9ROSI</name>
<evidence type="ECO:0000313" key="3">
    <source>
        <dbReference type="Proteomes" id="UP001280121"/>
    </source>
</evidence>
<dbReference type="Proteomes" id="UP001280121">
    <property type="component" value="Unassembled WGS sequence"/>
</dbReference>
<dbReference type="Pfam" id="PF13966">
    <property type="entry name" value="zf-RVT"/>
    <property type="match status" value="1"/>
</dbReference>
<evidence type="ECO:0000259" key="1">
    <source>
        <dbReference type="Pfam" id="PF13966"/>
    </source>
</evidence>
<dbReference type="EMBL" id="JANJYI010000008">
    <property type="protein sequence ID" value="KAK2639750.1"/>
    <property type="molecule type" value="Genomic_DNA"/>
</dbReference>
<gene>
    <name evidence="2" type="ORF">Ddye_027545</name>
</gene>
<keyword evidence="3" id="KW-1185">Reference proteome</keyword>
<proteinExistence type="predicted"/>
<dbReference type="InterPro" id="IPR026960">
    <property type="entry name" value="RVT-Znf"/>
</dbReference>
<comment type="caution">
    <text evidence="2">The sequence shown here is derived from an EMBL/GenBank/DDBJ whole genome shotgun (WGS) entry which is preliminary data.</text>
</comment>
<feature type="domain" description="Reverse transcriptase zinc-binding" evidence="1">
    <location>
        <begin position="85"/>
        <end position="146"/>
    </location>
</feature>
<dbReference type="AlphaFoldDB" id="A0AAD9WRJ4"/>
<organism evidence="2 3">
    <name type="scientific">Dipteronia dyeriana</name>
    <dbReference type="NCBI Taxonomy" id="168575"/>
    <lineage>
        <taxon>Eukaryota</taxon>
        <taxon>Viridiplantae</taxon>
        <taxon>Streptophyta</taxon>
        <taxon>Embryophyta</taxon>
        <taxon>Tracheophyta</taxon>
        <taxon>Spermatophyta</taxon>
        <taxon>Magnoliopsida</taxon>
        <taxon>eudicotyledons</taxon>
        <taxon>Gunneridae</taxon>
        <taxon>Pentapetalae</taxon>
        <taxon>rosids</taxon>
        <taxon>malvids</taxon>
        <taxon>Sapindales</taxon>
        <taxon>Sapindaceae</taxon>
        <taxon>Hippocastanoideae</taxon>
        <taxon>Acereae</taxon>
        <taxon>Dipteronia</taxon>
    </lineage>
</organism>
<evidence type="ECO:0000313" key="2">
    <source>
        <dbReference type="EMBL" id="KAK2639750.1"/>
    </source>
</evidence>
<reference evidence="2" key="1">
    <citation type="journal article" date="2023" name="Plant J.">
        <title>Genome sequences and population genomics provide insights into the demographic history, inbreeding, and mutation load of two 'living fossil' tree species of Dipteronia.</title>
        <authorList>
            <person name="Feng Y."/>
            <person name="Comes H.P."/>
            <person name="Chen J."/>
            <person name="Zhu S."/>
            <person name="Lu R."/>
            <person name="Zhang X."/>
            <person name="Li P."/>
            <person name="Qiu J."/>
            <person name="Olsen K.M."/>
            <person name="Qiu Y."/>
        </authorList>
    </citation>
    <scope>NUCLEOTIDE SEQUENCE</scope>
    <source>
        <strain evidence="2">KIB01</strain>
    </source>
</reference>
<sequence length="271" mass="31625">MSPPVLGIEAKVSILITSSGNWDVKCLKHHLCNEYVDSILKIPTGSNRTADTMLWHYEGNGRYTVKSGYWLGYKLMEGPRTSNVNSSSQWWIFLWNLNVPLKVKIFIWKACFDWIPTAPNLARRRVPVRDRCPMCKKEFDSTLHALWKRKQLKDIRTDWRRMLVNNRGINGNFLDFILDLYQCLNMKDMALFCVSVWRIWYCRNVKIHGQHSCEISEVGTWCKNYLIEYQTSNENGNRISSGGNQLFETWIPPNQDHYKINCCSVFDGGKG</sequence>
<protein>
    <recommendedName>
        <fullName evidence="1">Reverse transcriptase zinc-binding domain-containing protein</fullName>
    </recommendedName>
</protein>
<accession>A0AAD9WRJ4</accession>